<feature type="domain" description="Gfo/Idh/MocA-like oxidoreductase N-terminal" evidence="2">
    <location>
        <begin position="7"/>
        <end position="126"/>
    </location>
</feature>
<comment type="similarity">
    <text evidence="1">Belongs to the Gfo/Idh/MocA family.</text>
</comment>
<evidence type="ECO:0000259" key="3">
    <source>
        <dbReference type="Pfam" id="PF02894"/>
    </source>
</evidence>
<dbReference type="PANTHER" id="PTHR43377">
    <property type="entry name" value="BILIVERDIN REDUCTASE A"/>
    <property type="match status" value="1"/>
</dbReference>
<protein>
    <submittedName>
        <fullName evidence="4">Gfo/Idh/MocA family oxidoreductase</fullName>
    </submittedName>
</protein>
<dbReference type="InterPro" id="IPR004104">
    <property type="entry name" value="Gfo/Idh/MocA-like_OxRdtase_C"/>
</dbReference>
<dbReference type="Pfam" id="PF02894">
    <property type="entry name" value="GFO_IDH_MocA_C"/>
    <property type="match status" value="1"/>
</dbReference>
<evidence type="ECO:0000259" key="2">
    <source>
        <dbReference type="Pfam" id="PF01408"/>
    </source>
</evidence>
<name>A0A6B0YPV0_9CHLR</name>
<dbReference type="EMBL" id="VXRG01000023">
    <property type="protein sequence ID" value="MXY92215.1"/>
    <property type="molecule type" value="Genomic_DNA"/>
</dbReference>
<dbReference type="Gene3D" id="3.30.360.10">
    <property type="entry name" value="Dihydrodipicolinate Reductase, domain 2"/>
    <property type="match status" value="1"/>
</dbReference>
<proteinExistence type="inferred from homology"/>
<comment type="caution">
    <text evidence="4">The sequence shown here is derived from an EMBL/GenBank/DDBJ whole genome shotgun (WGS) entry which is preliminary data.</text>
</comment>
<organism evidence="4">
    <name type="scientific">Caldilineaceae bacterium SB0664_bin_27</name>
    <dbReference type="NCBI Taxonomy" id="2605260"/>
    <lineage>
        <taxon>Bacteria</taxon>
        <taxon>Bacillati</taxon>
        <taxon>Chloroflexota</taxon>
        <taxon>Caldilineae</taxon>
        <taxon>Caldilineales</taxon>
        <taxon>Caldilineaceae</taxon>
    </lineage>
</organism>
<dbReference type="Pfam" id="PF01408">
    <property type="entry name" value="GFO_IDH_MocA"/>
    <property type="match status" value="1"/>
</dbReference>
<evidence type="ECO:0000313" key="4">
    <source>
        <dbReference type="EMBL" id="MXY92215.1"/>
    </source>
</evidence>
<dbReference type="InterPro" id="IPR036291">
    <property type="entry name" value="NAD(P)-bd_dom_sf"/>
</dbReference>
<dbReference type="InterPro" id="IPR000683">
    <property type="entry name" value="Gfo/Idh/MocA-like_OxRdtase_N"/>
</dbReference>
<sequence>MTNSPLQIGVVGPGRMGRVYVRLASELSETNLVAVSGRSEGSTNEVAGLYGVPGYPNVGHEAMLAEHPEIEAVVVAASEWMHTAPVLAALEAGKHVLVEKPMAVSAADAQSFVETAERVGVQLMVCHSLRFDHPYAAMRAAVAAGEIGEVMHLYSRRNTIQFAADRVLGKFSLAYWLTPHDIDMMLWTVGRPITSVRAFAKEKAKGQQDFIIAVFTFDNGVVGVLETSWSTPAFSGRSQAEHFSIHGKEGAAEVLGHENSVAIYHVGGEPDYPDIGYTPVLHGRQEGMFRSLFSHFVGVVQGKWEPIVTGRDGLAAIRVASALERALESGRDEAVEM</sequence>
<feature type="domain" description="Gfo/Idh/MocA-like oxidoreductase C-terminal" evidence="3">
    <location>
        <begin position="140"/>
        <end position="331"/>
    </location>
</feature>
<dbReference type="InterPro" id="IPR051450">
    <property type="entry name" value="Gfo/Idh/MocA_Oxidoreductases"/>
</dbReference>
<accession>A0A6B0YPV0</accession>
<dbReference type="GO" id="GO:0000166">
    <property type="term" value="F:nucleotide binding"/>
    <property type="evidence" value="ECO:0007669"/>
    <property type="project" value="InterPro"/>
</dbReference>
<dbReference type="SUPFAM" id="SSF51735">
    <property type="entry name" value="NAD(P)-binding Rossmann-fold domains"/>
    <property type="match status" value="1"/>
</dbReference>
<dbReference type="AlphaFoldDB" id="A0A6B0YPV0"/>
<dbReference type="SUPFAM" id="SSF55347">
    <property type="entry name" value="Glyceraldehyde-3-phosphate dehydrogenase-like, C-terminal domain"/>
    <property type="match status" value="1"/>
</dbReference>
<evidence type="ECO:0000256" key="1">
    <source>
        <dbReference type="ARBA" id="ARBA00010928"/>
    </source>
</evidence>
<dbReference type="Gene3D" id="3.40.50.720">
    <property type="entry name" value="NAD(P)-binding Rossmann-like Domain"/>
    <property type="match status" value="1"/>
</dbReference>
<dbReference type="PANTHER" id="PTHR43377:SF1">
    <property type="entry name" value="BILIVERDIN REDUCTASE A"/>
    <property type="match status" value="1"/>
</dbReference>
<reference evidence="4" key="1">
    <citation type="submission" date="2019-09" db="EMBL/GenBank/DDBJ databases">
        <title>Characterisation of the sponge microbiome using genome-centric metagenomics.</title>
        <authorList>
            <person name="Engelberts J.P."/>
            <person name="Robbins S.J."/>
            <person name="De Goeij J.M."/>
            <person name="Aranda M."/>
            <person name="Bell S.C."/>
            <person name="Webster N.S."/>
        </authorList>
    </citation>
    <scope>NUCLEOTIDE SEQUENCE</scope>
    <source>
        <strain evidence="4">SB0664_bin_27</strain>
    </source>
</reference>
<gene>
    <name evidence="4" type="ORF">F4Y42_02070</name>
</gene>